<proteinExistence type="predicted"/>
<evidence type="ECO:0000313" key="1">
    <source>
        <dbReference type="EMBL" id="EDL86383.1"/>
    </source>
</evidence>
<gene>
    <name evidence="1" type="ORF">rCG_56757</name>
</gene>
<accession>A6KJI1</accession>
<sequence length="69" mass="8269">MSKEATLSPKKNHSRIVNCQVFSLCSLRRSSLHDGARVHKWYHVMRKLWLCKKEAAIRGNKQTEIYRRW</sequence>
<reference evidence="2" key="1">
    <citation type="submission" date="2005-09" db="EMBL/GenBank/DDBJ databases">
        <authorList>
            <person name="Mural R.J."/>
            <person name="Li P.W."/>
            <person name="Adams M.D."/>
            <person name="Amanatides P.G."/>
            <person name="Baden-Tillson H."/>
            <person name="Barnstead M."/>
            <person name="Chin S.H."/>
            <person name="Dew I."/>
            <person name="Evans C.A."/>
            <person name="Ferriera S."/>
            <person name="Flanigan M."/>
            <person name="Fosler C."/>
            <person name="Glodek A."/>
            <person name="Gu Z."/>
            <person name="Holt R.A."/>
            <person name="Jennings D."/>
            <person name="Kraft C.L."/>
            <person name="Lu F."/>
            <person name="Nguyen T."/>
            <person name="Nusskern D.R."/>
            <person name="Pfannkoch C.M."/>
            <person name="Sitter C."/>
            <person name="Sutton G.G."/>
            <person name="Venter J.C."/>
            <person name="Wang Z."/>
            <person name="Woodage T."/>
            <person name="Zheng X.H."/>
            <person name="Zhong F."/>
        </authorList>
    </citation>
    <scope>NUCLEOTIDE SEQUENCE [LARGE SCALE GENOMIC DNA]</scope>
    <source>
        <strain>BN</strain>
        <strain evidence="2">Sprague-Dawley</strain>
    </source>
</reference>
<dbReference type="Proteomes" id="UP000234681">
    <property type="component" value="Chromosome 4"/>
</dbReference>
<protein>
    <submittedName>
        <fullName evidence="1">RCG56757</fullName>
    </submittedName>
</protein>
<dbReference type="EMBL" id="CH474057">
    <property type="protein sequence ID" value="EDL86383.1"/>
    <property type="molecule type" value="Genomic_DNA"/>
</dbReference>
<organism evidence="1 2">
    <name type="scientific">Rattus norvegicus</name>
    <name type="common">Rat</name>
    <dbReference type="NCBI Taxonomy" id="10116"/>
    <lineage>
        <taxon>Eukaryota</taxon>
        <taxon>Metazoa</taxon>
        <taxon>Chordata</taxon>
        <taxon>Craniata</taxon>
        <taxon>Vertebrata</taxon>
        <taxon>Euteleostomi</taxon>
        <taxon>Mammalia</taxon>
        <taxon>Eutheria</taxon>
        <taxon>Euarchontoglires</taxon>
        <taxon>Glires</taxon>
        <taxon>Rodentia</taxon>
        <taxon>Myomorpha</taxon>
        <taxon>Muroidea</taxon>
        <taxon>Muridae</taxon>
        <taxon>Murinae</taxon>
        <taxon>Rattus</taxon>
    </lineage>
</organism>
<dbReference type="AlphaFoldDB" id="A6KJI1"/>
<evidence type="ECO:0000313" key="2">
    <source>
        <dbReference type="Proteomes" id="UP000234681"/>
    </source>
</evidence>
<name>A6KJI1_RAT</name>